<keyword evidence="6 9" id="KW-0812">Transmembrane</keyword>
<comment type="similarity">
    <text evidence="2">Belongs to the GSP F family.</text>
</comment>
<evidence type="ECO:0000256" key="7">
    <source>
        <dbReference type="ARBA" id="ARBA00022989"/>
    </source>
</evidence>
<evidence type="ECO:0000256" key="9">
    <source>
        <dbReference type="SAM" id="Phobius"/>
    </source>
</evidence>
<keyword evidence="7 9" id="KW-1133">Transmembrane helix</keyword>
<feature type="non-terminal residue" evidence="11">
    <location>
        <position position="185"/>
    </location>
</feature>
<dbReference type="PANTHER" id="PTHR30012:SF0">
    <property type="entry name" value="TYPE II SECRETION SYSTEM PROTEIN F-RELATED"/>
    <property type="match status" value="1"/>
</dbReference>
<keyword evidence="5" id="KW-0997">Cell inner membrane</keyword>
<dbReference type="Pfam" id="PF00482">
    <property type="entry name" value="T2SSF"/>
    <property type="match status" value="1"/>
</dbReference>
<feature type="transmembrane region" description="Helical" evidence="9">
    <location>
        <begin position="156"/>
        <end position="173"/>
    </location>
</feature>
<comment type="subcellular location">
    <subcellularLocation>
        <location evidence="1">Cell inner membrane</location>
        <topology evidence="1">Multi-pass membrane protein</topology>
    </subcellularLocation>
</comment>
<keyword evidence="8 9" id="KW-0472">Membrane</keyword>
<dbReference type="GO" id="GO:0009306">
    <property type="term" value="P:protein secretion"/>
    <property type="evidence" value="ECO:0007669"/>
    <property type="project" value="InterPro"/>
</dbReference>
<reference evidence="11" key="1">
    <citation type="journal article" date="2014" name="Front. Microbiol.">
        <title>High frequency of phylogenetically diverse reductive dehalogenase-homologous genes in deep subseafloor sedimentary metagenomes.</title>
        <authorList>
            <person name="Kawai M."/>
            <person name="Futagami T."/>
            <person name="Toyoda A."/>
            <person name="Takaki Y."/>
            <person name="Nishi S."/>
            <person name="Hori S."/>
            <person name="Arai W."/>
            <person name="Tsubouchi T."/>
            <person name="Morono Y."/>
            <person name="Uchiyama I."/>
            <person name="Ito T."/>
            <person name="Fujiyama A."/>
            <person name="Inagaki F."/>
            <person name="Takami H."/>
        </authorList>
    </citation>
    <scope>NUCLEOTIDE SEQUENCE</scope>
    <source>
        <strain evidence="11">Expedition CK06-06</strain>
    </source>
</reference>
<evidence type="ECO:0000256" key="8">
    <source>
        <dbReference type="ARBA" id="ARBA00023136"/>
    </source>
</evidence>
<keyword evidence="4" id="KW-1003">Cell membrane</keyword>
<dbReference type="AlphaFoldDB" id="X1IPF4"/>
<accession>X1IPF4</accession>
<dbReference type="InterPro" id="IPR003004">
    <property type="entry name" value="GspF/PilC"/>
</dbReference>
<dbReference type="InterPro" id="IPR042094">
    <property type="entry name" value="T2SS_GspF_sf"/>
</dbReference>
<evidence type="ECO:0000313" key="11">
    <source>
        <dbReference type="EMBL" id="GAH84341.1"/>
    </source>
</evidence>
<feature type="transmembrane region" description="Helical" evidence="9">
    <location>
        <begin position="103"/>
        <end position="123"/>
    </location>
</feature>
<comment type="caution">
    <text evidence="11">The sequence shown here is derived from an EMBL/GenBank/DDBJ whole genome shotgun (WGS) entry which is preliminary data.</text>
</comment>
<dbReference type="FunFam" id="1.20.81.30:FF:000001">
    <property type="entry name" value="Type II secretion system protein F"/>
    <property type="match status" value="1"/>
</dbReference>
<evidence type="ECO:0000256" key="6">
    <source>
        <dbReference type="ARBA" id="ARBA00022692"/>
    </source>
</evidence>
<protein>
    <recommendedName>
        <fullName evidence="10">Type II secretion system protein GspF domain-containing protein</fullName>
    </recommendedName>
</protein>
<evidence type="ECO:0000259" key="10">
    <source>
        <dbReference type="Pfam" id="PF00482"/>
    </source>
</evidence>
<keyword evidence="3" id="KW-0813">Transport</keyword>
<proteinExistence type="inferred from homology"/>
<dbReference type="InterPro" id="IPR001992">
    <property type="entry name" value="T2SS_GspF/T4SS_PilC_CS"/>
</dbReference>
<evidence type="ECO:0000256" key="4">
    <source>
        <dbReference type="ARBA" id="ARBA00022475"/>
    </source>
</evidence>
<evidence type="ECO:0000256" key="3">
    <source>
        <dbReference type="ARBA" id="ARBA00022448"/>
    </source>
</evidence>
<evidence type="ECO:0000256" key="5">
    <source>
        <dbReference type="ARBA" id="ARBA00022519"/>
    </source>
</evidence>
<dbReference type="PANTHER" id="PTHR30012">
    <property type="entry name" value="GENERAL SECRETION PATHWAY PROTEIN"/>
    <property type="match status" value="1"/>
</dbReference>
<sequence length="185" mass="20796">FLRQFATLIIGGLPVVQALDVMVRQTNHAVLKKGIVQVKKDVEAGMPLSEAMAKHPKIFSSFIHNMVRAGEAGGVLNIVLTRLTSYLESTENIAQRVKAALRYPVFVMLMAVGLIGALVFLVLPEMKSLFEDSFQAELPFITQIILDLSDFVRTKFYFVILIIGAFGFVYYYLPKKYDRVAYLID</sequence>
<dbReference type="Gene3D" id="1.20.81.30">
    <property type="entry name" value="Type II secretion system (T2SS), domain F"/>
    <property type="match status" value="1"/>
</dbReference>
<dbReference type="GO" id="GO:0005886">
    <property type="term" value="C:plasma membrane"/>
    <property type="evidence" value="ECO:0007669"/>
    <property type="project" value="UniProtKB-SubCell"/>
</dbReference>
<feature type="non-terminal residue" evidence="11">
    <location>
        <position position="1"/>
    </location>
</feature>
<organism evidence="11">
    <name type="scientific">marine sediment metagenome</name>
    <dbReference type="NCBI Taxonomy" id="412755"/>
    <lineage>
        <taxon>unclassified sequences</taxon>
        <taxon>metagenomes</taxon>
        <taxon>ecological metagenomes</taxon>
    </lineage>
</organism>
<gene>
    <name evidence="11" type="ORF">S03H2_66878</name>
</gene>
<feature type="domain" description="Type II secretion system protein GspF" evidence="10">
    <location>
        <begin position="1"/>
        <end position="124"/>
    </location>
</feature>
<evidence type="ECO:0000256" key="1">
    <source>
        <dbReference type="ARBA" id="ARBA00004429"/>
    </source>
</evidence>
<name>X1IPF4_9ZZZZ</name>
<dbReference type="PROSITE" id="PS00874">
    <property type="entry name" value="T2SP_F"/>
    <property type="match status" value="1"/>
</dbReference>
<evidence type="ECO:0000256" key="2">
    <source>
        <dbReference type="ARBA" id="ARBA00005745"/>
    </source>
</evidence>
<dbReference type="EMBL" id="BARU01043718">
    <property type="protein sequence ID" value="GAH84341.1"/>
    <property type="molecule type" value="Genomic_DNA"/>
</dbReference>
<dbReference type="InterPro" id="IPR018076">
    <property type="entry name" value="T2SS_GspF_dom"/>
</dbReference>